<accession>A0AB34JH74</accession>
<reference evidence="2 3" key="1">
    <citation type="journal article" date="2024" name="Science">
        <title>Giant polyketide synthase enzymes in the biosynthesis of giant marine polyether toxins.</title>
        <authorList>
            <person name="Fallon T.R."/>
            <person name="Shende V.V."/>
            <person name="Wierzbicki I.H."/>
            <person name="Pendleton A.L."/>
            <person name="Watervoot N.F."/>
            <person name="Auber R.P."/>
            <person name="Gonzalez D.J."/>
            <person name="Wisecaver J.H."/>
            <person name="Moore B.S."/>
        </authorList>
    </citation>
    <scope>NUCLEOTIDE SEQUENCE [LARGE SCALE GENOMIC DNA]</scope>
    <source>
        <strain evidence="2 3">12B1</strain>
    </source>
</reference>
<protein>
    <recommendedName>
        <fullName evidence="1">Methyltransferase FkbM domain-containing protein</fullName>
    </recommendedName>
</protein>
<keyword evidence="3" id="KW-1185">Reference proteome</keyword>
<evidence type="ECO:0000313" key="2">
    <source>
        <dbReference type="EMBL" id="KAL1520014.1"/>
    </source>
</evidence>
<dbReference type="PANTHER" id="PTHR34009:SF2">
    <property type="entry name" value="PROTEIN STAR"/>
    <property type="match status" value="1"/>
</dbReference>
<gene>
    <name evidence="2" type="ORF">AB1Y20_023494</name>
</gene>
<evidence type="ECO:0000259" key="1">
    <source>
        <dbReference type="Pfam" id="PF05050"/>
    </source>
</evidence>
<evidence type="ECO:0000313" key="3">
    <source>
        <dbReference type="Proteomes" id="UP001515480"/>
    </source>
</evidence>
<proteinExistence type="predicted"/>
<dbReference type="GO" id="GO:0005886">
    <property type="term" value="C:plasma membrane"/>
    <property type="evidence" value="ECO:0007669"/>
    <property type="project" value="TreeGrafter"/>
</dbReference>
<organism evidence="2 3">
    <name type="scientific">Prymnesium parvum</name>
    <name type="common">Toxic golden alga</name>
    <dbReference type="NCBI Taxonomy" id="97485"/>
    <lineage>
        <taxon>Eukaryota</taxon>
        <taxon>Haptista</taxon>
        <taxon>Haptophyta</taxon>
        <taxon>Prymnesiophyceae</taxon>
        <taxon>Prymnesiales</taxon>
        <taxon>Prymnesiaceae</taxon>
        <taxon>Prymnesium</taxon>
    </lineage>
</organism>
<dbReference type="GO" id="GO:0006888">
    <property type="term" value="P:endoplasmic reticulum to Golgi vesicle-mediated transport"/>
    <property type="evidence" value="ECO:0007669"/>
    <property type="project" value="TreeGrafter"/>
</dbReference>
<dbReference type="AlphaFoldDB" id="A0AB34JH74"/>
<dbReference type="Proteomes" id="UP001515480">
    <property type="component" value="Unassembled WGS sequence"/>
</dbReference>
<dbReference type="GO" id="GO:0005789">
    <property type="term" value="C:endoplasmic reticulum membrane"/>
    <property type="evidence" value="ECO:0007669"/>
    <property type="project" value="TreeGrafter"/>
</dbReference>
<sequence length="219" mass="23659">MLYGRSQWGEDRTLLPLLLDATKGGPGVFVELGALDGDTYSNTIMLERCFNWTGVLIEANPFNFAKLRNSGRRAALVHSAVCVGIPSISMTLQGGPAAGDVRKLSKRQKRHFNLNQTVTIPCKSLVDIMADAGFHSAQFLSLDVEGAEDLVLEAADPSAFDLVMVETEGKTNGTKQRVHTLLSQAGLQPLRGLAVQLELHGPGKFGLANLQTMQPICTR</sequence>
<comment type="caution">
    <text evidence="2">The sequence shown here is derived from an EMBL/GenBank/DDBJ whole genome shotgun (WGS) entry which is preliminary data.</text>
</comment>
<dbReference type="NCBIfam" id="TIGR01444">
    <property type="entry name" value="fkbM_fam"/>
    <property type="match status" value="1"/>
</dbReference>
<dbReference type="InterPro" id="IPR053202">
    <property type="entry name" value="EGF_Rcpt_Signaling_Reg"/>
</dbReference>
<dbReference type="GO" id="GO:0016197">
    <property type="term" value="P:endosomal transport"/>
    <property type="evidence" value="ECO:0007669"/>
    <property type="project" value="TreeGrafter"/>
</dbReference>
<feature type="domain" description="Methyltransferase FkbM" evidence="1">
    <location>
        <begin position="32"/>
        <end position="168"/>
    </location>
</feature>
<dbReference type="Gene3D" id="3.40.50.150">
    <property type="entry name" value="Vaccinia Virus protein VP39"/>
    <property type="match status" value="1"/>
</dbReference>
<name>A0AB34JH74_PRYPA</name>
<dbReference type="GO" id="GO:0031902">
    <property type="term" value="C:late endosome membrane"/>
    <property type="evidence" value="ECO:0007669"/>
    <property type="project" value="TreeGrafter"/>
</dbReference>
<dbReference type="PANTHER" id="PTHR34009">
    <property type="entry name" value="PROTEIN STAR"/>
    <property type="match status" value="1"/>
</dbReference>
<dbReference type="Pfam" id="PF05050">
    <property type="entry name" value="Methyltransf_21"/>
    <property type="match status" value="1"/>
</dbReference>
<dbReference type="InterPro" id="IPR029063">
    <property type="entry name" value="SAM-dependent_MTases_sf"/>
</dbReference>
<dbReference type="EMBL" id="JBGBPQ010000009">
    <property type="protein sequence ID" value="KAL1520014.1"/>
    <property type="molecule type" value="Genomic_DNA"/>
</dbReference>
<dbReference type="SUPFAM" id="SSF53335">
    <property type="entry name" value="S-adenosyl-L-methionine-dependent methyltransferases"/>
    <property type="match status" value="1"/>
</dbReference>
<dbReference type="InterPro" id="IPR006342">
    <property type="entry name" value="FkbM_mtfrase"/>
</dbReference>
<dbReference type="GO" id="GO:0005794">
    <property type="term" value="C:Golgi apparatus"/>
    <property type="evidence" value="ECO:0007669"/>
    <property type="project" value="TreeGrafter"/>
</dbReference>